<dbReference type="Gene3D" id="1.20.5.1930">
    <property type="match status" value="1"/>
</dbReference>
<dbReference type="CDD" id="cd19410">
    <property type="entry name" value="HK9-like_sensor"/>
    <property type="match status" value="1"/>
</dbReference>
<dbReference type="SUPFAM" id="SSF55874">
    <property type="entry name" value="ATPase domain of HSP90 chaperone/DNA topoisomerase II/histidine kinase"/>
    <property type="match status" value="1"/>
</dbReference>
<evidence type="ECO:0000256" key="7">
    <source>
        <dbReference type="ARBA" id="ARBA00022741"/>
    </source>
</evidence>
<keyword evidence="7" id="KW-0547">Nucleotide-binding</keyword>
<dbReference type="InterPro" id="IPR011712">
    <property type="entry name" value="Sig_transdc_His_kin_sub3_dim/P"/>
</dbReference>
<dbReference type="SUPFAM" id="SSF158472">
    <property type="entry name" value="HAMP domain-like"/>
    <property type="match status" value="1"/>
</dbReference>
<evidence type="ECO:0000256" key="8">
    <source>
        <dbReference type="ARBA" id="ARBA00022777"/>
    </source>
</evidence>
<dbReference type="Gene3D" id="3.30.565.10">
    <property type="entry name" value="Histidine kinase-like ATPase, C-terminal domain"/>
    <property type="match status" value="1"/>
</dbReference>
<dbReference type="InterPro" id="IPR007891">
    <property type="entry name" value="CHASE3"/>
</dbReference>
<keyword evidence="8 14" id="KW-0418">Kinase</keyword>
<dbReference type="CDD" id="cd06225">
    <property type="entry name" value="HAMP"/>
    <property type="match status" value="1"/>
</dbReference>
<dbReference type="GO" id="GO:0046983">
    <property type="term" value="F:protein dimerization activity"/>
    <property type="evidence" value="ECO:0007669"/>
    <property type="project" value="InterPro"/>
</dbReference>
<dbReference type="EC" id="2.7.13.3" evidence="3"/>
<reference evidence="14 15" key="1">
    <citation type="submission" date="2020-08" db="EMBL/GenBank/DDBJ databases">
        <title>Sequencing the genomes of 1000 actinobacteria strains.</title>
        <authorList>
            <person name="Klenk H.-P."/>
        </authorList>
    </citation>
    <scope>NUCLEOTIDE SEQUENCE [LARGE SCALE GENOMIC DNA]</scope>
    <source>
        <strain evidence="14 15">DSM 17294</strain>
    </source>
</reference>
<gene>
    <name evidence="14" type="ORF">HDA44_000040</name>
</gene>
<dbReference type="InterPro" id="IPR050482">
    <property type="entry name" value="Sensor_HK_TwoCompSys"/>
</dbReference>
<comment type="subcellular location">
    <subcellularLocation>
        <location evidence="2">Membrane</location>
    </subcellularLocation>
</comment>
<dbReference type="CDD" id="cd16917">
    <property type="entry name" value="HATPase_UhpB-NarQ-NarX-like"/>
    <property type="match status" value="1"/>
</dbReference>
<keyword evidence="12" id="KW-0472">Membrane</keyword>
<evidence type="ECO:0000256" key="4">
    <source>
        <dbReference type="ARBA" id="ARBA00022553"/>
    </source>
</evidence>
<dbReference type="InterPro" id="IPR003594">
    <property type="entry name" value="HATPase_dom"/>
</dbReference>
<dbReference type="Pfam" id="PF00672">
    <property type="entry name" value="HAMP"/>
    <property type="match status" value="1"/>
</dbReference>
<dbReference type="Pfam" id="PF07730">
    <property type="entry name" value="HisKA_3"/>
    <property type="match status" value="1"/>
</dbReference>
<evidence type="ECO:0000256" key="11">
    <source>
        <dbReference type="ARBA" id="ARBA00023012"/>
    </source>
</evidence>
<dbReference type="AlphaFoldDB" id="A0A841DGW8"/>
<dbReference type="Pfam" id="PF02518">
    <property type="entry name" value="HATPase_c"/>
    <property type="match status" value="1"/>
</dbReference>
<dbReference type="EMBL" id="JACHNF010000001">
    <property type="protein sequence ID" value="MBB5976699.1"/>
    <property type="molecule type" value="Genomic_DNA"/>
</dbReference>
<evidence type="ECO:0000256" key="9">
    <source>
        <dbReference type="ARBA" id="ARBA00022840"/>
    </source>
</evidence>
<dbReference type="GO" id="GO:0005524">
    <property type="term" value="F:ATP binding"/>
    <property type="evidence" value="ECO:0007669"/>
    <property type="project" value="UniProtKB-KW"/>
</dbReference>
<comment type="caution">
    <text evidence="14">The sequence shown here is derived from an EMBL/GenBank/DDBJ whole genome shotgun (WGS) entry which is preliminary data.</text>
</comment>
<evidence type="ECO:0000313" key="15">
    <source>
        <dbReference type="Proteomes" id="UP000558997"/>
    </source>
</evidence>
<comment type="catalytic activity">
    <reaction evidence="1">
        <text>ATP + protein L-histidine = ADP + protein N-phospho-L-histidine.</text>
        <dbReference type="EC" id="2.7.13.3"/>
    </reaction>
</comment>
<evidence type="ECO:0000256" key="1">
    <source>
        <dbReference type="ARBA" id="ARBA00000085"/>
    </source>
</evidence>
<evidence type="ECO:0000256" key="6">
    <source>
        <dbReference type="ARBA" id="ARBA00022692"/>
    </source>
</evidence>
<keyword evidence="10 12" id="KW-1133">Transmembrane helix</keyword>
<evidence type="ECO:0000313" key="14">
    <source>
        <dbReference type="EMBL" id="MBB5976699.1"/>
    </source>
</evidence>
<keyword evidence="4" id="KW-0597">Phosphoprotein</keyword>
<feature type="transmembrane region" description="Helical" evidence="12">
    <location>
        <begin position="188"/>
        <end position="210"/>
    </location>
</feature>
<dbReference type="SMART" id="SM00304">
    <property type="entry name" value="HAMP"/>
    <property type="match status" value="1"/>
</dbReference>
<evidence type="ECO:0000256" key="12">
    <source>
        <dbReference type="SAM" id="Phobius"/>
    </source>
</evidence>
<dbReference type="SMART" id="SM00387">
    <property type="entry name" value="HATPase_c"/>
    <property type="match status" value="1"/>
</dbReference>
<keyword evidence="9" id="KW-0067">ATP-binding</keyword>
<dbReference type="GO" id="GO:0016020">
    <property type="term" value="C:membrane"/>
    <property type="evidence" value="ECO:0007669"/>
    <property type="project" value="UniProtKB-SubCell"/>
</dbReference>
<name>A0A841DGW8_9ACTN</name>
<dbReference type="InterPro" id="IPR036890">
    <property type="entry name" value="HATPase_C_sf"/>
</dbReference>
<dbReference type="GO" id="GO:0000155">
    <property type="term" value="F:phosphorelay sensor kinase activity"/>
    <property type="evidence" value="ECO:0007669"/>
    <property type="project" value="InterPro"/>
</dbReference>
<feature type="domain" description="HAMP" evidence="13">
    <location>
        <begin position="212"/>
        <end position="264"/>
    </location>
</feature>
<feature type="transmembrane region" description="Helical" evidence="12">
    <location>
        <begin position="15"/>
        <end position="37"/>
    </location>
</feature>
<dbReference type="Gene3D" id="6.10.340.10">
    <property type="match status" value="1"/>
</dbReference>
<protein>
    <recommendedName>
        <fullName evidence="3">histidine kinase</fullName>
        <ecNumber evidence="3">2.7.13.3</ecNumber>
    </recommendedName>
</protein>
<dbReference type="RefSeq" id="WP_184830372.1">
    <property type="nucleotide sequence ID" value="NZ_BAAAVN010000019.1"/>
</dbReference>
<evidence type="ECO:0000256" key="5">
    <source>
        <dbReference type="ARBA" id="ARBA00022679"/>
    </source>
</evidence>
<keyword evidence="15" id="KW-1185">Reference proteome</keyword>
<accession>A0A841DGW8</accession>
<keyword evidence="11" id="KW-0902">Two-component regulatory system</keyword>
<evidence type="ECO:0000256" key="3">
    <source>
        <dbReference type="ARBA" id="ARBA00012438"/>
    </source>
</evidence>
<keyword evidence="5" id="KW-0808">Transferase</keyword>
<sequence>MTVGFESRGGVARRVVTASGLLMVLVGSGFVVLLVSVQGLRASEQQAQHSGAVLTSANQVERMVSDLATGQRDFVITGQEKFLQPWRDAAAQLPAQTGTLEQLVADSPDQVARANQADQRITSYLRDYSLPVIEASRADPDSARTAAITADGTNRVAAIRSVLDTLISSEQKLSSSEQQNTDMIANRAVAAAVMGLAGTVVLVLGFAVYLTRAIVRPVRVTAEMANRLAAGDLAVRVPETGVGEIRTLERTFNTMAGSLGAASADLAASRARIVRSSDETRRQIERDLHDGIQQRLVSLTLDVRAIQAGSPNGQAEELDEVAKGLSATLDEVRELARGIHPAILSQGGIGPAVRMLARRSKVPVEVRIDVGTRLPAPIEAAAYYVVSEALTNAAKHADASVVHVVARLTTDRLVLSVRDDGIGGADPAKGSGLVGLDDRVAALGGTLVVESPSGEGTTLSVSLPITSS</sequence>
<dbReference type="InterPro" id="IPR003660">
    <property type="entry name" value="HAMP_dom"/>
</dbReference>
<evidence type="ECO:0000256" key="2">
    <source>
        <dbReference type="ARBA" id="ARBA00004370"/>
    </source>
</evidence>
<evidence type="ECO:0000259" key="13">
    <source>
        <dbReference type="PROSITE" id="PS50885"/>
    </source>
</evidence>
<dbReference type="Pfam" id="PF05227">
    <property type="entry name" value="CHASE3"/>
    <property type="match status" value="1"/>
</dbReference>
<proteinExistence type="predicted"/>
<dbReference type="PROSITE" id="PS50885">
    <property type="entry name" value="HAMP"/>
    <property type="match status" value="1"/>
</dbReference>
<evidence type="ECO:0000256" key="10">
    <source>
        <dbReference type="ARBA" id="ARBA00022989"/>
    </source>
</evidence>
<dbReference type="Proteomes" id="UP000558997">
    <property type="component" value="Unassembled WGS sequence"/>
</dbReference>
<dbReference type="PANTHER" id="PTHR24421:SF10">
    <property type="entry name" value="NITRATE_NITRITE SENSOR PROTEIN NARQ"/>
    <property type="match status" value="1"/>
</dbReference>
<keyword evidence="6 12" id="KW-0812">Transmembrane</keyword>
<dbReference type="PANTHER" id="PTHR24421">
    <property type="entry name" value="NITRATE/NITRITE SENSOR PROTEIN NARX-RELATED"/>
    <property type="match status" value="1"/>
</dbReference>
<organism evidence="14 15">
    <name type="scientific">Kribbella solani</name>
    <dbReference type="NCBI Taxonomy" id="236067"/>
    <lineage>
        <taxon>Bacteria</taxon>
        <taxon>Bacillati</taxon>
        <taxon>Actinomycetota</taxon>
        <taxon>Actinomycetes</taxon>
        <taxon>Propionibacteriales</taxon>
        <taxon>Kribbellaceae</taxon>
        <taxon>Kribbella</taxon>
    </lineage>
</organism>